<name>A0A2P6Q5I7_ROSCH</name>
<sequence>MRWAVLMADTKPDLEKQEKGTTNVVLPLDEGILIGTCSRLTSEKGYIVTDTSTKFKILTSTVGVVVSGFMGRADNVWEHLINWVKGEVEPTVYRVASAAHQYMDIHRSKGRYNATFIFIGHDYADNHLVPYIFRVEDLAAPPDEVSKGVSFVMDCEKIIVAGSGGGWALTKLNSCWRENMNVEVAYHVIKSSLLESALKEKDTGGIFRFFFMSPRLRTLRASHVCDSYMEKFEEYHESNQRAIFILCCDIGNATHFSYTFRHYGKVEHNQCLFEVDRVSFHRIEFQNAQSVDSAIKDSKTGQSIEEPFCHFRTIQLIASDGFVGEVFISMASQLILGKVMEHWKYVEA</sequence>
<protein>
    <submittedName>
        <fullName evidence="1">Putative proteasome, subunit alpha/beta, nucleophile aminohydrolase</fullName>
    </submittedName>
</protein>
<dbReference type="AlphaFoldDB" id="A0A2P6Q5I7"/>
<dbReference type="Gramene" id="PRQ29414">
    <property type="protein sequence ID" value="PRQ29414"/>
    <property type="gene ID" value="RchiOBHm_Chr5g0013621"/>
</dbReference>
<evidence type="ECO:0000313" key="1">
    <source>
        <dbReference type="EMBL" id="PRQ29414.1"/>
    </source>
</evidence>
<keyword evidence="2" id="KW-1185">Reference proteome</keyword>
<dbReference type="GO" id="GO:0000502">
    <property type="term" value="C:proteasome complex"/>
    <property type="evidence" value="ECO:0007669"/>
    <property type="project" value="UniProtKB-KW"/>
</dbReference>
<dbReference type="EMBL" id="PDCK01000043">
    <property type="protein sequence ID" value="PRQ29414.1"/>
    <property type="molecule type" value="Genomic_DNA"/>
</dbReference>
<reference evidence="1 2" key="1">
    <citation type="journal article" date="2018" name="Nat. Genet.">
        <title>The Rosa genome provides new insights in the design of modern roses.</title>
        <authorList>
            <person name="Bendahmane M."/>
        </authorList>
    </citation>
    <scope>NUCLEOTIDE SEQUENCE [LARGE SCALE GENOMIC DNA]</scope>
    <source>
        <strain evidence="2">cv. Old Blush</strain>
    </source>
</reference>
<organism evidence="1 2">
    <name type="scientific">Rosa chinensis</name>
    <name type="common">China rose</name>
    <dbReference type="NCBI Taxonomy" id="74649"/>
    <lineage>
        <taxon>Eukaryota</taxon>
        <taxon>Viridiplantae</taxon>
        <taxon>Streptophyta</taxon>
        <taxon>Embryophyta</taxon>
        <taxon>Tracheophyta</taxon>
        <taxon>Spermatophyta</taxon>
        <taxon>Magnoliopsida</taxon>
        <taxon>eudicotyledons</taxon>
        <taxon>Gunneridae</taxon>
        <taxon>Pentapetalae</taxon>
        <taxon>rosids</taxon>
        <taxon>fabids</taxon>
        <taxon>Rosales</taxon>
        <taxon>Rosaceae</taxon>
        <taxon>Rosoideae</taxon>
        <taxon>Rosoideae incertae sedis</taxon>
        <taxon>Rosa</taxon>
    </lineage>
</organism>
<dbReference type="GO" id="GO:0016787">
    <property type="term" value="F:hydrolase activity"/>
    <property type="evidence" value="ECO:0007669"/>
    <property type="project" value="UniProtKB-KW"/>
</dbReference>
<keyword evidence="1" id="KW-0378">Hydrolase</keyword>
<dbReference type="SUPFAM" id="SSF56235">
    <property type="entry name" value="N-terminal nucleophile aminohydrolases (Ntn hydrolases)"/>
    <property type="match status" value="1"/>
</dbReference>
<keyword evidence="1" id="KW-0647">Proteasome</keyword>
<proteinExistence type="predicted"/>
<dbReference type="InterPro" id="IPR029055">
    <property type="entry name" value="Ntn_hydrolases_N"/>
</dbReference>
<evidence type="ECO:0000313" key="2">
    <source>
        <dbReference type="Proteomes" id="UP000238479"/>
    </source>
</evidence>
<gene>
    <name evidence="1" type="ORF">RchiOBHm_Chr5g0013621</name>
</gene>
<dbReference type="Gene3D" id="3.60.20.10">
    <property type="entry name" value="Glutamine Phosphoribosylpyrophosphate, subunit 1, domain 1"/>
    <property type="match status" value="1"/>
</dbReference>
<dbReference type="Proteomes" id="UP000238479">
    <property type="component" value="Chromosome 5"/>
</dbReference>
<comment type="caution">
    <text evidence="1">The sequence shown here is derived from an EMBL/GenBank/DDBJ whole genome shotgun (WGS) entry which is preliminary data.</text>
</comment>
<accession>A0A2P6Q5I7</accession>